<dbReference type="RefSeq" id="WP_042205737.1">
    <property type="nucleotide sequence ID" value="NZ_CP009288.1"/>
</dbReference>
<dbReference type="Proteomes" id="UP000029409">
    <property type="component" value="Chromosome"/>
</dbReference>
<dbReference type="KEGG" id="pdu:PDUR_07860"/>
<evidence type="ECO:0000313" key="1">
    <source>
        <dbReference type="EMBL" id="AIQ11856.1"/>
    </source>
</evidence>
<proteinExistence type="predicted"/>
<protein>
    <submittedName>
        <fullName evidence="1">Uncharacterized protein</fullName>
    </submittedName>
</protein>
<evidence type="ECO:0000313" key="2">
    <source>
        <dbReference type="Proteomes" id="UP000029409"/>
    </source>
</evidence>
<dbReference type="EMBL" id="CP009288">
    <property type="protein sequence ID" value="AIQ11856.1"/>
    <property type="molecule type" value="Genomic_DNA"/>
</dbReference>
<gene>
    <name evidence="1" type="ORF">PDUR_07860</name>
</gene>
<reference evidence="1 2" key="1">
    <citation type="submission" date="2014-08" db="EMBL/GenBank/DDBJ databases">
        <title>Comparative genomics of the Paenibacillus odorifer group.</title>
        <authorList>
            <person name="den Bakker H.C."/>
            <person name="Tsai Y.-C."/>
            <person name="Martin N."/>
            <person name="Korlach J."/>
            <person name="Wiedmann M."/>
        </authorList>
    </citation>
    <scope>NUCLEOTIDE SEQUENCE [LARGE SCALE GENOMIC DNA]</scope>
    <source>
        <strain evidence="1 2">DSM 1735</strain>
    </source>
</reference>
<accession>A0A089HIS1</accession>
<organism evidence="1 2">
    <name type="scientific">Paenibacillus durus</name>
    <name type="common">Paenibacillus azotofixans</name>
    <dbReference type="NCBI Taxonomy" id="44251"/>
    <lineage>
        <taxon>Bacteria</taxon>
        <taxon>Bacillati</taxon>
        <taxon>Bacillota</taxon>
        <taxon>Bacilli</taxon>
        <taxon>Bacillales</taxon>
        <taxon>Paenibacillaceae</taxon>
        <taxon>Paenibacillus</taxon>
    </lineage>
</organism>
<dbReference type="AlphaFoldDB" id="A0A089HIS1"/>
<sequence>MATGLAIGSLTSFAFADEQPDPSAKNPSANVASTVKKKAGIAAAQPAGGGSEQNKDDALAKAADFKNFVNNLNQLTKAEKDKLIAAYDNNDFDLVQELLDKAGIATAQPAVKAQPAKK</sequence>
<keyword evidence="2" id="KW-1185">Reference proteome</keyword>
<name>A0A089HIS1_PAEDU</name>